<dbReference type="SUPFAM" id="SSF69304">
    <property type="entry name" value="Tricorn protease N-terminal domain"/>
    <property type="match status" value="1"/>
</dbReference>
<organism evidence="4 5">
    <name type="scientific">Nakamurella antarctica</name>
    <dbReference type="NCBI Taxonomy" id="1902245"/>
    <lineage>
        <taxon>Bacteria</taxon>
        <taxon>Bacillati</taxon>
        <taxon>Actinomycetota</taxon>
        <taxon>Actinomycetes</taxon>
        <taxon>Nakamurellales</taxon>
        <taxon>Nakamurellaceae</taxon>
        <taxon>Nakamurella</taxon>
    </lineage>
</organism>
<dbReference type="RefSeq" id="WP_124800239.1">
    <property type="nucleotide sequence ID" value="NZ_CP034170.1"/>
</dbReference>
<evidence type="ECO:0000259" key="3">
    <source>
        <dbReference type="Pfam" id="PF00326"/>
    </source>
</evidence>
<keyword evidence="5" id="KW-1185">Reference proteome</keyword>
<evidence type="ECO:0000313" key="4">
    <source>
        <dbReference type="EMBL" id="AZI59335.1"/>
    </source>
</evidence>
<keyword evidence="1" id="KW-0378">Hydrolase</keyword>
<feature type="compositionally biased region" description="Polar residues" evidence="2">
    <location>
        <begin position="73"/>
        <end position="89"/>
    </location>
</feature>
<evidence type="ECO:0000256" key="2">
    <source>
        <dbReference type="SAM" id="MobiDB-lite"/>
    </source>
</evidence>
<dbReference type="Gene3D" id="2.120.10.30">
    <property type="entry name" value="TolB, C-terminal domain"/>
    <property type="match status" value="1"/>
</dbReference>
<reference evidence="4 5" key="1">
    <citation type="submission" date="2018-11" db="EMBL/GenBank/DDBJ databases">
        <authorList>
            <person name="Da X."/>
        </authorList>
    </citation>
    <scope>NUCLEOTIDE SEQUENCE [LARGE SCALE GENOMIC DNA]</scope>
    <source>
        <strain evidence="4 5">S14-144</strain>
    </source>
</reference>
<dbReference type="AlphaFoldDB" id="A0A3G8ZR96"/>
<dbReference type="InterPro" id="IPR011042">
    <property type="entry name" value="6-blade_b-propeller_TolB-like"/>
</dbReference>
<dbReference type="GO" id="GO:0004252">
    <property type="term" value="F:serine-type endopeptidase activity"/>
    <property type="evidence" value="ECO:0007669"/>
    <property type="project" value="TreeGrafter"/>
</dbReference>
<protein>
    <submittedName>
        <fullName evidence="4">S9 family peptidase</fullName>
    </submittedName>
</protein>
<dbReference type="InterPro" id="IPR029058">
    <property type="entry name" value="AB_hydrolase_fold"/>
</dbReference>
<reference evidence="4 5" key="2">
    <citation type="submission" date="2018-12" db="EMBL/GenBank/DDBJ databases">
        <title>Nakamurella antarcticus sp. nov., isolated from Antarctica South Shetland Islands soil.</title>
        <authorList>
            <person name="Peng F."/>
        </authorList>
    </citation>
    <scope>NUCLEOTIDE SEQUENCE [LARGE SCALE GENOMIC DNA]</scope>
    <source>
        <strain evidence="4 5">S14-144</strain>
    </source>
</reference>
<dbReference type="SUPFAM" id="SSF53474">
    <property type="entry name" value="alpha/beta-Hydrolases"/>
    <property type="match status" value="1"/>
</dbReference>
<dbReference type="KEGG" id="nak:EH165_02105"/>
<feature type="region of interest" description="Disordered" evidence="2">
    <location>
        <begin position="1"/>
        <end position="20"/>
    </location>
</feature>
<sequence>MPQAQLTPSDHHSASIPPALFTDPVAETRWRARFAAIRMGLPDQARDAADHTVLVSNMSGAYELYCWQPSTDTLTQSTSRQDGTTQGTLSPDGANLWWFDDSAGDEFGSWRIQPFGSAPGEGFVAPLALPEVGAGYPAGLEVGASVTIAGFSDDEGTRIHLCVDGSPSTVVYSHAEDAGVGALSRDETIWVLSHSEHGDSRYPALRALSVRSGAMLAELSDAPGKGLNPLAFSPVAGDQRLLVGHERQGREELLIWDLETGAVTELRIDLPGDIDGDFYPDATALLLIHTHAARTSMHRWDLTTGELTNLPGAPGVVSGATVRAGGALWYRHSSAETAATVRILDTDGDRVLLRPPGEPAPASQPVADVWVDGPGGRIHALMARPAPGGVANGVEANGGALPTVFFVHGGPAAADEDDYDATRAAWLDAGFATVQVNYRGSTGYGSQWRDALTQRMGHTELADIAAVYDHLLVQGLADADACVIAGYSWGGYLALLAAGTQPSRWAAVVAGVPVADYVAAYEDEMEPLRAYDRALFGGSPAQVPDKYADSSPITYVDAVRAPVLVLAGENDPRCPIRQIDNYLGKLAELGSPYEVYRYEAGHGSMVVQERLRQVLVEIDFVRRALAHGVGA</sequence>
<proteinExistence type="predicted"/>
<evidence type="ECO:0000256" key="1">
    <source>
        <dbReference type="ARBA" id="ARBA00022801"/>
    </source>
</evidence>
<dbReference type="PANTHER" id="PTHR42776">
    <property type="entry name" value="SERINE PEPTIDASE S9 FAMILY MEMBER"/>
    <property type="match status" value="1"/>
</dbReference>
<dbReference type="PANTHER" id="PTHR42776:SF27">
    <property type="entry name" value="DIPEPTIDYL PEPTIDASE FAMILY MEMBER 6"/>
    <property type="match status" value="1"/>
</dbReference>
<dbReference type="Gene3D" id="3.40.50.1820">
    <property type="entry name" value="alpha/beta hydrolase"/>
    <property type="match status" value="1"/>
</dbReference>
<dbReference type="GO" id="GO:0006508">
    <property type="term" value="P:proteolysis"/>
    <property type="evidence" value="ECO:0007669"/>
    <property type="project" value="InterPro"/>
</dbReference>
<gene>
    <name evidence="4" type="ORF">EH165_02105</name>
</gene>
<dbReference type="InterPro" id="IPR001375">
    <property type="entry name" value="Peptidase_S9_cat"/>
</dbReference>
<dbReference type="EMBL" id="CP034170">
    <property type="protein sequence ID" value="AZI59335.1"/>
    <property type="molecule type" value="Genomic_DNA"/>
</dbReference>
<accession>A0A3G8ZR96</accession>
<name>A0A3G8ZR96_9ACTN</name>
<feature type="domain" description="Peptidase S9 prolyl oligopeptidase catalytic" evidence="3">
    <location>
        <begin position="422"/>
        <end position="626"/>
    </location>
</feature>
<feature type="region of interest" description="Disordered" evidence="2">
    <location>
        <begin position="73"/>
        <end position="92"/>
    </location>
</feature>
<evidence type="ECO:0000313" key="5">
    <source>
        <dbReference type="Proteomes" id="UP000268084"/>
    </source>
</evidence>
<dbReference type="Pfam" id="PF00326">
    <property type="entry name" value="Peptidase_S9"/>
    <property type="match status" value="1"/>
</dbReference>
<dbReference type="Proteomes" id="UP000268084">
    <property type="component" value="Chromosome"/>
</dbReference>
<dbReference type="OrthoDB" id="4269629at2"/>